<evidence type="ECO:0000259" key="1">
    <source>
        <dbReference type="Pfam" id="PF08670"/>
    </source>
</evidence>
<proteinExistence type="predicted"/>
<dbReference type="InterPro" id="IPR013978">
    <property type="entry name" value="MEKHLA"/>
</dbReference>
<dbReference type="OrthoDB" id="9794448at2"/>
<organism evidence="2 3">
    <name type="scientific">Croceibacterium salegens</name>
    <dbReference type="NCBI Taxonomy" id="1737568"/>
    <lineage>
        <taxon>Bacteria</taxon>
        <taxon>Pseudomonadati</taxon>
        <taxon>Pseudomonadota</taxon>
        <taxon>Alphaproteobacteria</taxon>
        <taxon>Sphingomonadales</taxon>
        <taxon>Erythrobacteraceae</taxon>
        <taxon>Croceibacterium</taxon>
    </lineage>
</organism>
<protein>
    <submittedName>
        <fullName evidence="2">MEKHLA domain-containing protein</fullName>
    </submittedName>
</protein>
<reference evidence="2 3" key="1">
    <citation type="submission" date="2019-12" db="EMBL/GenBank/DDBJ databases">
        <title>Genomic-based taxomic classification of the family Erythrobacteraceae.</title>
        <authorList>
            <person name="Xu L."/>
        </authorList>
    </citation>
    <scope>NUCLEOTIDE SEQUENCE [LARGE SCALE GENOMIC DNA]</scope>
    <source>
        <strain evidence="2 3">MCCC 1K01500</strain>
    </source>
</reference>
<keyword evidence="3" id="KW-1185">Reference proteome</keyword>
<accession>A0A6I4STN1</accession>
<dbReference type="AlphaFoldDB" id="A0A6I4STN1"/>
<dbReference type="Pfam" id="PF08670">
    <property type="entry name" value="MEKHLA"/>
    <property type="match status" value="1"/>
</dbReference>
<gene>
    <name evidence="2" type="ORF">GRI89_07225</name>
</gene>
<dbReference type="EMBL" id="WTYM01000033">
    <property type="protein sequence ID" value="MXO59331.1"/>
    <property type="molecule type" value="Genomic_DNA"/>
</dbReference>
<feature type="domain" description="MEKHLA" evidence="1">
    <location>
        <begin position="9"/>
        <end position="139"/>
    </location>
</feature>
<evidence type="ECO:0000313" key="3">
    <source>
        <dbReference type="Proteomes" id="UP000433652"/>
    </source>
</evidence>
<name>A0A6I4STN1_9SPHN</name>
<dbReference type="Proteomes" id="UP000433652">
    <property type="component" value="Unassembled WGS sequence"/>
</dbReference>
<sequence>MQANAGPRLRLIVESFARLAGQPLAPSPALLWDAPRAVLAHGTEDPPLFFYGNQLVLELFAMTAVQFIGLPSYQSAEPDAREERARMFERLETDDIVTGYGGVRIAADGTRFRIENAIIWNLVDEAGTRHGQAATFTDWIPV</sequence>
<evidence type="ECO:0000313" key="2">
    <source>
        <dbReference type="EMBL" id="MXO59331.1"/>
    </source>
</evidence>
<comment type="caution">
    <text evidence="2">The sequence shown here is derived from an EMBL/GenBank/DDBJ whole genome shotgun (WGS) entry which is preliminary data.</text>
</comment>